<organism evidence="3 4">
    <name type="scientific">Bifidobacterium psychraerophilum</name>
    <dbReference type="NCBI Taxonomy" id="218140"/>
    <lineage>
        <taxon>Bacteria</taxon>
        <taxon>Bacillati</taxon>
        <taxon>Actinomycetota</taxon>
        <taxon>Actinomycetes</taxon>
        <taxon>Bifidobacteriales</taxon>
        <taxon>Bifidobacteriaceae</taxon>
        <taxon>Bifidobacterium</taxon>
    </lineage>
</organism>
<name>A0A087CGY9_9BIFI</name>
<feature type="region of interest" description="Disordered" evidence="1">
    <location>
        <begin position="1"/>
        <end position="75"/>
    </location>
</feature>
<evidence type="ECO:0008006" key="5">
    <source>
        <dbReference type="Google" id="ProtNLM"/>
    </source>
</evidence>
<dbReference type="AlphaFoldDB" id="A0A087CGY9"/>
<gene>
    <name evidence="3" type="ORF">BPSY_1389</name>
</gene>
<feature type="compositionally biased region" description="Low complexity" evidence="1">
    <location>
        <begin position="48"/>
        <end position="59"/>
    </location>
</feature>
<accession>A0A087CGY9</accession>
<dbReference type="eggNOG" id="ENOG50317M8">
    <property type="taxonomic scope" value="Bacteria"/>
</dbReference>
<evidence type="ECO:0000256" key="2">
    <source>
        <dbReference type="SAM" id="Phobius"/>
    </source>
</evidence>
<keyword evidence="2" id="KW-1133">Transmembrane helix</keyword>
<comment type="caution">
    <text evidence="3">The sequence shown here is derived from an EMBL/GenBank/DDBJ whole genome shotgun (WGS) entry which is preliminary data.</text>
</comment>
<keyword evidence="2" id="KW-0812">Transmembrane</keyword>
<dbReference type="EMBL" id="JGZI01000009">
    <property type="protein sequence ID" value="KFI82539.1"/>
    <property type="molecule type" value="Genomic_DNA"/>
</dbReference>
<evidence type="ECO:0000313" key="4">
    <source>
        <dbReference type="Proteomes" id="UP000029050"/>
    </source>
</evidence>
<dbReference type="OrthoDB" id="3240445at2"/>
<evidence type="ECO:0000256" key="1">
    <source>
        <dbReference type="SAM" id="MobiDB-lite"/>
    </source>
</evidence>
<sequence>MKSQYPGWNPYVYGEPEVESPKTDQPQGAPTAATAFNRGQAGARPANGQGMQGRQGQPQITGGKGQPRMLNGVNLDDPNQNPVYGRWDPYAIVAFIMTFLTLPVLPAILGGIAIYRTTVFHMKGRGLAIAAVVIAVIELIMMVVMVMMGITTNDLLSMMASWATSTGTGSSISA</sequence>
<evidence type="ECO:0000313" key="3">
    <source>
        <dbReference type="EMBL" id="KFI82539.1"/>
    </source>
</evidence>
<dbReference type="Proteomes" id="UP000029050">
    <property type="component" value="Unassembled WGS sequence"/>
</dbReference>
<keyword evidence="4" id="KW-1185">Reference proteome</keyword>
<dbReference type="GeneID" id="98300594"/>
<proteinExistence type="predicted"/>
<reference evidence="3 4" key="1">
    <citation type="submission" date="2014-03" db="EMBL/GenBank/DDBJ databases">
        <title>Genomics of Bifidobacteria.</title>
        <authorList>
            <person name="Ventura M."/>
            <person name="Milani C."/>
            <person name="Lugli G.A."/>
        </authorList>
    </citation>
    <scope>NUCLEOTIDE SEQUENCE [LARGE SCALE GENOMIC DNA]</scope>
    <source>
        <strain evidence="3 4">LMG 21775</strain>
    </source>
</reference>
<protein>
    <recommendedName>
        <fullName evidence="5">DUF4190 domain-containing protein</fullName>
    </recommendedName>
</protein>
<dbReference type="RefSeq" id="WP_051921788.1">
    <property type="nucleotide sequence ID" value="NZ_BAABVZ010000003.1"/>
</dbReference>
<feature type="transmembrane region" description="Helical" evidence="2">
    <location>
        <begin position="127"/>
        <end position="150"/>
    </location>
</feature>
<dbReference type="STRING" id="218140.BPSY_1389"/>
<keyword evidence="2" id="KW-0472">Membrane</keyword>
<feature type="transmembrane region" description="Helical" evidence="2">
    <location>
        <begin position="90"/>
        <end position="115"/>
    </location>
</feature>